<dbReference type="KEGG" id="eva:EIB75_02575"/>
<dbReference type="RefSeq" id="WP_123281957.1">
    <property type="nucleotide sequence ID" value="NZ_CP034160.1"/>
</dbReference>
<keyword evidence="12" id="KW-1185">Reference proteome</keyword>
<feature type="transmembrane region" description="Helical" evidence="8">
    <location>
        <begin position="167"/>
        <end position="189"/>
    </location>
</feature>
<keyword evidence="4 7" id="KW-0812">Transmembrane</keyword>
<evidence type="ECO:0000256" key="1">
    <source>
        <dbReference type="ARBA" id="ARBA00004141"/>
    </source>
</evidence>
<evidence type="ECO:0000256" key="5">
    <source>
        <dbReference type="ARBA" id="ARBA00022989"/>
    </source>
</evidence>
<accession>A0A3G8Z9P0</accession>
<dbReference type="OrthoDB" id="9807293at2"/>
<dbReference type="GO" id="GO:0005886">
    <property type="term" value="C:plasma membrane"/>
    <property type="evidence" value="ECO:0007669"/>
    <property type="project" value="TreeGrafter"/>
</dbReference>
<protein>
    <submittedName>
        <fullName evidence="9">Aquaporin family protein</fullName>
    </submittedName>
</protein>
<evidence type="ECO:0000313" key="11">
    <source>
        <dbReference type="Proteomes" id="UP000272316"/>
    </source>
</evidence>
<feature type="transmembrane region" description="Helical" evidence="8">
    <location>
        <begin position="6"/>
        <end position="28"/>
    </location>
</feature>
<dbReference type="Gene3D" id="1.20.1080.10">
    <property type="entry name" value="Glycerol uptake facilitator protein"/>
    <property type="match status" value="1"/>
</dbReference>
<evidence type="ECO:0000256" key="7">
    <source>
        <dbReference type="RuleBase" id="RU000477"/>
    </source>
</evidence>
<proteinExistence type="inferred from homology"/>
<dbReference type="PANTHER" id="PTHR43829:SF9">
    <property type="entry name" value="AQUAPORIN-9"/>
    <property type="match status" value="1"/>
</dbReference>
<dbReference type="Proteomes" id="UP000272316">
    <property type="component" value="Chromosome"/>
</dbReference>
<dbReference type="SUPFAM" id="SSF81338">
    <property type="entry name" value="Aquaporin-like"/>
    <property type="match status" value="1"/>
</dbReference>
<name>A0A3G8Y0Q9_9FLAO</name>
<dbReference type="Pfam" id="PF00230">
    <property type="entry name" value="MIP"/>
    <property type="match status" value="1"/>
</dbReference>
<keyword evidence="3 7" id="KW-0813">Transport</keyword>
<evidence type="ECO:0000256" key="2">
    <source>
        <dbReference type="ARBA" id="ARBA00006175"/>
    </source>
</evidence>
<dbReference type="PANTHER" id="PTHR43829">
    <property type="entry name" value="AQUAPORIN OR AQUAGLYCEROPORIN RELATED"/>
    <property type="match status" value="1"/>
</dbReference>
<dbReference type="GO" id="GO:0015254">
    <property type="term" value="F:glycerol channel activity"/>
    <property type="evidence" value="ECO:0007669"/>
    <property type="project" value="TreeGrafter"/>
</dbReference>
<reference evidence="9" key="3">
    <citation type="submission" date="2018-11" db="EMBL/GenBank/DDBJ databases">
        <title>Proposal to divide the Flavobacteriaceae and reorganize its genera based on Amino Acid Identity values calculated from whole genome sequences.</title>
        <authorList>
            <person name="Nicholson A.C."/>
            <person name="Gulvik C.A."/>
            <person name="Whitney A.M."/>
            <person name="Humrighouse B.W."/>
            <person name="Bell M."/>
            <person name="Holmes B."/>
            <person name="Steigerwalt A."/>
            <person name="Villarma A."/>
            <person name="Sheth M."/>
            <person name="Batra D."/>
            <person name="Pryor J."/>
            <person name="Bernardet J.-F."/>
            <person name="Hugo C."/>
            <person name="Kampfer P."/>
            <person name="Newman J."/>
            <person name="Mcquiston J.R."/>
        </authorList>
    </citation>
    <scope>NUCLEOTIDE SEQUENCE [LARGE SCALE GENOMIC DNA]</scope>
    <source>
        <strain evidence="9">F5649</strain>
        <strain evidence="10">H6466</strain>
    </source>
</reference>
<dbReference type="AlphaFoldDB" id="A0A3G8Y0Q9"/>
<evidence type="ECO:0000313" key="12">
    <source>
        <dbReference type="Proteomes" id="UP000281810"/>
    </source>
</evidence>
<dbReference type="PRINTS" id="PR00783">
    <property type="entry name" value="MINTRINSICP"/>
</dbReference>
<reference evidence="12" key="2">
    <citation type="submission" date="2018-11" db="EMBL/GenBank/DDBJ databases">
        <title>Proposal to divide the Flavobacteriaceae and reorganize its genera based on Amino Acid Identity values calculated from whole genome sequences.</title>
        <authorList>
            <person name="Nicholson A.C."/>
            <person name="Gulvik C.A."/>
            <person name="Whitney A.M."/>
            <person name="Humrighouse B.W."/>
            <person name="Bell M."/>
            <person name="Holmes B."/>
            <person name="Steigerwalt A.B."/>
            <person name="Villarma A."/>
            <person name="Sheth M."/>
            <person name="Batra D."/>
            <person name="Pryor J."/>
            <person name="Bernardet J.-F."/>
            <person name="Hugo C."/>
            <person name="Kampfer P."/>
            <person name="Newman J.D."/>
            <person name="McQuiston J.R."/>
        </authorList>
    </citation>
    <scope>NUCLEOTIDE SEQUENCE [LARGE SCALE GENOMIC DNA]</scope>
    <source>
        <strain evidence="12">F5649</strain>
    </source>
</reference>
<feature type="transmembrane region" description="Helical" evidence="8">
    <location>
        <begin position="35"/>
        <end position="57"/>
    </location>
</feature>
<comment type="subcellular location">
    <subcellularLocation>
        <location evidence="1">Membrane</location>
        <topology evidence="1">Multi-pass membrane protein</topology>
    </subcellularLocation>
</comment>
<evidence type="ECO:0000313" key="9">
    <source>
        <dbReference type="EMBL" id="AZI38453.1"/>
    </source>
</evidence>
<feature type="transmembrane region" description="Helical" evidence="8">
    <location>
        <begin position="84"/>
        <end position="106"/>
    </location>
</feature>
<accession>A0A3G8Y0Q9</accession>
<dbReference type="EMBL" id="CP034161">
    <property type="protein sequence ID" value="AZI38453.1"/>
    <property type="molecule type" value="Genomic_DNA"/>
</dbReference>
<keyword evidence="5 8" id="KW-1133">Transmembrane helix</keyword>
<dbReference type="InterPro" id="IPR050363">
    <property type="entry name" value="MIP/Aquaporin"/>
</dbReference>
<reference evidence="11" key="1">
    <citation type="submission" date="2018-11" db="EMBL/GenBank/DDBJ databases">
        <title>Proposal to divide the Flavobacteriaceae and reorganize its genera based on Amino Acid Identity values calculated from whole genome sequences.</title>
        <authorList>
            <person name="Nicholson A.C."/>
            <person name="Gulvik C.A."/>
            <person name="Whitney A.M."/>
            <person name="Sheth M."/>
            <person name="Batra D."/>
            <person name="Pryor J."/>
            <person name="Bernardet J.-F."/>
            <person name="Hugo C."/>
            <person name="Kampfer P."/>
            <person name="Newman J.D."/>
            <person name="McQuiston J.R."/>
        </authorList>
    </citation>
    <scope>NUCLEOTIDE SEQUENCE [LARGE SCALE GENOMIC DNA]</scope>
    <source>
        <strain evidence="11">H6466</strain>
    </source>
</reference>
<evidence type="ECO:0000313" key="10">
    <source>
        <dbReference type="EMBL" id="AZI54212.1"/>
    </source>
</evidence>
<dbReference type="InterPro" id="IPR000425">
    <property type="entry name" value="MIP"/>
</dbReference>
<organism evidence="9 12">
    <name type="scientific">Epilithonimonas vandammei</name>
    <dbReference type="NCBI Taxonomy" id="2487072"/>
    <lineage>
        <taxon>Bacteria</taxon>
        <taxon>Pseudomonadati</taxon>
        <taxon>Bacteroidota</taxon>
        <taxon>Flavobacteriia</taxon>
        <taxon>Flavobacteriales</taxon>
        <taxon>Weeksellaceae</taxon>
        <taxon>Chryseobacterium group</taxon>
        <taxon>Epilithonimonas</taxon>
    </lineage>
</organism>
<dbReference type="InterPro" id="IPR022357">
    <property type="entry name" value="MIP_CS"/>
</dbReference>
<evidence type="ECO:0000256" key="6">
    <source>
        <dbReference type="ARBA" id="ARBA00023136"/>
    </source>
</evidence>
<gene>
    <name evidence="9" type="ORF">EIB74_00065</name>
    <name evidence="10" type="ORF">EIB75_02575</name>
</gene>
<evidence type="ECO:0000256" key="3">
    <source>
        <dbReference type="ARBA" id="ARBA00022448"/>
    </source>
</evidence>
<dbReference type="Proteomes" id="UP000281810">
    <property type="component" value="Chromosome"/>
</dbReference>
<feature type="transmembrane region" description="Helical" evidence="8">
    <location>
        <begin position="137"/>
        <end position="155"/>
    </location>
</feature>
<comment type="similarity">
    <text evidence="2 7">Belongs to the MIP/aquaporin (TC 1.A.8) family.</text>
</comment>
<dbReference type="InterPro" id="IPR023271">
    <property type="entry name" value="Aquaporin-like"/>
</dbReference>
<sequence>MSNIFIAELLGTLILILLGNGVVANVLLQKTKGNGAGLIVITAGWAFAVFSGAAVALNLGSAAHLNPAVSIATFIGNGITSTELISYLGGEFLGAMAGAFLVWLMYKDHFDATFEDPGAQLACYSTGPAIKNTWSNLFSEALGTFVLIFVSSSFASTQGETVGSIGLWPITTLIWAIGVSLGGTTGYAINPARDLGPRIMHAILPIKGKGTSDWGYAWIPVIGPIVGAILAILAYQAIH</sequence>
<dbReference type="PROSITE" id="PS00221">
    <property type="entry name" value="MIP"/>
    <property type="match status" value="1"/>
</dbReference>
<evidence type="ECO:0000256" key="8">
    <source>
        <dbReference type="SAM" id="Phobius"/>
    </source>
</evidence>
<keyword evidence="6 8" id="KW-0472">Membrane</keyword>
<feature type="transmembrane region" description="Helical" evidence="8">
    <location>
        <begin position="216"/>
        <end position="238"/>
    </location>
</feature>
<dbReference type="EMBL" id="CP034160">
    <property type="protein sequence ID" value="AZI54212.1"/>
    <property type="molecule type" value="Genomic_DNA"/>
</dbReference>
<evidence type="ECO:0000256" key="4">
    <source>
        <dbReference type="ARBA" id="ARBA00022692"/>
    </source>
</evidence>